<dbReference type="Pfam" id="PF15887">
    <property type="entry name" value="Peptidase_Mx"/>
    <property type="match status" value="1"/>
</dbReference>
<protein>
    <recommendedName>
        <fullName evidence="1">Zinc-ribbon domain-containing protein</fullName>
    </recommendedName>
</protein>
<evidence type="ECO:0000259" key="1">
    <source>
        <dbReference type="Pfam" id="PF10005"/>
    </source>
</evidence>
<dbReference type="Proteomes" id="UP000635278">
    <property type="component" value="Unassembled WGS sequence"/>
</dbReference>
<feature type="domain" description="Zinc-ribbon" evidence="1">
    <location>
        <begin position="3"/>
        <end position="122"/>
    </location>
</feature>
<comment type="caution">
    <text evidence="2">The sequence shown here is derived from an EMBL/GenBank/DDBJ whole genome shotgun (WGS) entry which is preliminary data.</text>
</comment>
<evidence type="ECO:0000313" key="3">
    <source>
        <dbReference type="Proteomes" id="UP000635278"/>
    </source>
</evidence>
<gene>
    <name evidence="2" type="ORF">GOB93_08305</name>
</gene>
<accession>A0ABX0JNT6</accession>
<dbReference type="Pfam" id="PF10005">
    <property type="entry name" value="Zn_ribbon_DZR_6"/>
    <property type="match status" value="1"/>
</dbReference>
<proteinExistence type="predicted"/>
<name>A0ABX0JNT6_9PROT</name>
<evidence type="ECO:0000313" key="2">
    <source>
        <dbReference type="EMBL" id="NHN84645.1"/>
    </source>
</evidence>
<keyword evidence="3" id="KW-1185">Reference proteome</keyword>
<dbReference type="PIRSF" id="PIRSF012641">
    <property type="entry name" value="UCP012641"/>
    <property type="match status" value="1"/>
</dbReference>
<dbReference type="Gene3D" id="3.40.390.70">
    <property type="match status" value="1"/>
</dbReference>
<organism evidence="2 3">
    <name type="scientific">Acetobacter musti</name>
    <dbReference type="NCBI Taxonomy" id="864732"/>
    <lineage>
        <taxon>Bacteria</taxon>
        <taxon>Pseudomonadati</taxon>
        <taxon>Pseudomonadota</taxon>
        <taxon>Alphaproteobacteria</taxon>
        <taxon>Acetobacterales</taxon>
        <taxon>Acetobacteraceae</taxon>
        <taxon>Acetobacter</taxon>
    </lineage>
</organism>
<reference evidence="2 3" key="1">
    <citation type="journal article" date="2020" name="Int. J. Syst. Evol. Microbiol.">
        <title>Novel acetic acid bacteria from cider fermentations: Acetobacter conturbans sp. nov. and Acetobacter fallax sp. nov.</title>
        <authorList>
            <person name="Sombolestani A.S."/>
            <person name="Cleenwerck I."/>
            <person name="Cnockaert M."/>
            <person name="Borremans W."/>
            <person name="Wieme A.D."/>
            <person name="De Vuyst L."/>
            <person name="Vandamme P."/>
        </authorList>
    </citation>
    <scope>NUCLEOTIDE SEQUENCE [LARGE SCALE GENOMIC DNA]</scope>
    <source>
        <strain evidence="2 3">LMG 30640</strain>
    </source>
</reference>
<dbReference type="RefSeq" id="WP_173583047.1">
    <property type="nucleotide sequence ID" value="NZ_WOTB01000009.1"/>
</dbReference>
<dbReference type="EMBL" id="WOTB01000009">
    <property type="protein sequence ID" value="NHN84645.1"/>
    <property type="molecule type" value="Genomic_DNA"/>
</dbReference>
<sequence length="384" mass="42640">MKLFVCQECRQIVFFENTFCGQCSRRLGFCSESVNMLALDPGGDDPAAPASGPAAGDWLPVAGREGGPPRFFCANAGHNVCNWLLPEGSSGTGSPDNSSPENSSTGTFCIACRHNHVIPDLAKEGNQERWAKLEQAKHRLFYSLLRLKLPLKTRAEDPQGGLVFNFPDDPPDGDPSQKVMTGHDEGVITIALREADDVEREKMRVEMGEHYRTLLGHFRHEVGHYYWNVLVRDAGNAEACRAVFGDDTQDYGAALQTHYENGPPAGWQDSYVSAYATTHAWEDFAETWAHYLHIVDTLETAVSYGIAVDPSVVRDDSLTLHFEFDPYEAGSFDQIIQAWLPLTLAVNSLNRSMGQPDLYPFIITPAIANKLHFIHRLVHHLPLS</sequence>
<dbReference type="InterPro" id="IPR031321">
    <property type="entry name" value="UCP012641"/>
</dbReference>
<dbReference type="InterPro" id="IPR011201">
    <property type="entry name" value="Zinc-ribbon_6_bact"/>
</dbReference>